<name>A0A644V8M7_9ZZZZ</name>
<dbReference type="AlphaFoldDB" id="A0A644V8M7"/>
<dbReference type="EMBL" id="VSSQ01000243">
    <property type="protein sequence ID" value="MPL87678.1"/>
    <property type="molecule type" value="Genomic_DNA"/>
</dbReference>
<comment type="caution">
    <text evidence="1">The sequence shown here is derived from an EMBL/GenBank/DDBJ whole genome shotgun (WGS) entry which is preliminary data.</text>
</comment>
<protein>
    <submittedName>
        <fullName evidence="1">Uncharacterized protein</fullName>
    </submittedName>
</protein>
<gene>
    <name evidence="1" type="ORF">SDC9_33683</name>
</gene>
<organism evidence="1">
    <name type="scientific">bioreactor metagenome</name>
    <dbReference type="NCBI Taxonomy" id="1076179"/>
    <lineage>
        <taxon>unclassified sequences</taxon>
        <taxon>metagenomes</taxon>
        <taxon>ecological metagenomes</taxon>
    </lineage>
</organism>
<sequence length="172" mass="19833">MKYIIPLVFAFALLPACAGPYPQRTGKPIKQLAWAQTFNPETGKPAKYWFPEFDKEENVDPIQARQEERRCIYKLYDGKNISELQHPNMTHKTLPKKLHQRWAYSISYVEQTTKPDGNSDSDEVIRTKKSTIFNFYTDVNGNIISCTWIKGTPDYLAEQRAKGDNNEDSPAQ</sequence>
<accession>A0A644V8M7</accession>
<evidence type="ECO:0000313" key="1">
    <source>
        <dbReference type="EMBL" id="MPL87678.1"/>
    </source>
</evidence>
<proteinExistence type="predicted"/>
<reference evidence="1" key="1">
    <citation type="submission" date="2019-08" db="EMBL/GenBank/DDBJ databases">
        <authorList>
            <person name="Kucharzyk K."/>
            <person name="Murdoch R.W."/>
            <person name="Higgins S."/>
            <person name="Loffler F."/>
        </authorList>
    </citation>
    <scope>NUCLEOTIDE SEQUENCE</scope>
</reference>